<evidence type="ECO:0000256" key="5">
    <source>
        <dbReference type="ARBA" id="ARBA00022490"/>
    </source>
</evidence>
<evidence type="ECO:0000256" key="3">
    <source>
        <dbReference type="ARBA" id="ARBA00017647"/>
    </source>
</evidence>
<dbReference type="PANTHER" id="PTHR10953:SF3">
    <property type="entry name" value="UBIQUITIN-LIKE MODIFIER-ACTIVATING ENZYME ATG7"/>
    <property type="match status" value="1"/>
</dbReference>
<reference evidence="13 14" key="1">
    <citation type="submission" date="2024-01" db="EMBL/GenBank/DDBJ databases">
        <authorList>
            <consortium name="Genoscope - CEA"/>
            <person name="William W."/>
        </authorList>
    </citation>
    <scope>NUCLEOTIDE SEQUENCE [LARGE SCALE GENOMIC DNA]</scope>
    <source>
        <strain evidence="13 14">29B2s-10</strain>
    </source>
</reference>
<proteinExistence type="inferred from homology"/>
<dbReference type="InterPro" id="IPR045886">
    <property type="entry name" value="ThiF/MoeB/HesA"/>
</dbReference>
<name>A0ABP0ELZ3_9ASCO</name>
<feature type="domain" description="THIF-type NAD/FAD binding fold" evidence="11">
    <location>
        <begin position="296"/>
        <end position="545"/>
    </location>
</feature>
<evidence type="ECO:0000256" key="7">
    <source>
        <dbReference type="ARBA" id="ARBA00022927"/>
    </source>
</evidence>
<dbReference type="Pfam" id="PF00899">
    <property type="entry name" value="ThiF"/>
    <property type="match status" value="1"/>
</dbReference>
<evidence type="ECO:0000256" key="2">
    <source>
        <dbReference type="ARBA" id="ARBA00011738"/>
    </source>
</evidence>
<evidence type="ECO:0000313" key="14">
    <source>
        <dbReference type="Proteomes" id="UP001497600"/>
    </source>
</evidence>
<keyword evidence="8 10" id="KW-0072">Autophagy</keyword>
<evidence type="ECO:0000256" key="9">
    <source>
        <dbReference type="ARBA" id="ARBA00024930"/>
    </source>
</evidence>
<feature type="domain" description="Ubiquitin-like modifier-activating enzyme Atg7 N-terminal" evidence="12">
    <location>
        <begin position="8"/>
        <end position="159"/>
    </location>
</feature>
<evidence type="ECO:0000259" key="11">
    <source>
        <dbReference type="Pfam" id="PF00899"/>
    </source>
</evidence>
<gene>
    <name evidence="13" type="primary">ATG7</name>
    <name evidence="13" type="ORF">CAAN4_H24718</name>
</gene>
<comment type="similarity">
    <text evidence="1 10">Belongs to the ATG7 family.</text>
</comment>
<dbReference type="PANTHER" id="PTHR10953">
    <property type="entry name" value="UBIQUITIN-ACTIVATING ENZYME E1"/>
    <property type="match status" value="1"/>
</dbReference>
<dbReference type="CDD" id="cd01486">
    <property type="entry name" value="Apg7"/>
    <property type="match status" value="1"/>
</dbReference>
<keyword evidence="4 10" id="KW-0813">Transport</keyword>
<dbReference type="InterPro" id="IPR042522">
    <property type="entry name" value="Atg7_N_1"/>
</dbReference>
<sequence>MEPLKCSSTSSVVDSSFFTKLSDLKLNDFKLDSSRREIGAYMTNPKSLTKFNNIPIVNLDYLSFDSNSNDEQDPEANLWLDGWLYNKNTIEEFKNIDKQLFLKSAGLEIYNTLKVLKEQGEMPNFQDLNTFHLLTFCDLKKYKFYYWFAIPVLNSSWTIIRRDVASINTQKDGSIGLVPVKADGTKCKLKEAEEFIFYDTSTNKSPSIQLRNYLYYLAMNGFKSVKVTISLPGIGNSYSLELQLDSSFDTDSIPKITGWERTSNGKLGPKLADLGSLINPNQLAEQAVDLNLKLMKWRIAPQLDLDLIKNQRVLLLGAGTLGSYVARALMGWGVRKITFVDNGRISYSNPVRQPLFSFKDCFSDNGLGEWKASRAAKSLKEIFPGVDSAGYNLEVPMVGHPISKEDEGSKRASFDKLSQLFDEHDIVFLLMDSRESRWLPTLMGLAKDKLVLNAALGFDSYLVMRHGNLQNSKEEDVHVGQRLGCYFCNDVVAPDDSLTDRTLDQMCTVTRPGVALMASSLAVELLMSTLQHPDGKYASYSPTSSTTDTVLGEVPHQIRGFLHNFSQTKLVSPNFNSCSACSLSVLNHYKQDGWDFIKRCLDDSSYLEEVSGLKKVHEAAELGAAELLKDLELSDEDDEWLS</sequence>
<dbReference type="Gene3D" id="3.40.140.70">
    <property type="entry name" value="Ubiquitin-like modifier-activating enzyme ATG7 N-terminal domain"/>
    <property type="match status" value="1"/>
</dbReference>
<comment type="subcellular location">
    <subcellularLocation>
        <location evidence="10">Cytoplasm</location>
    </subcellularLocation>
    <subcellularLocation>
        <location evidence="10">Preautophagosomal structure</location>
    </subcellularLocation>
</comment>
<evidence type="ECO:0000256" key="4">
    <source>
        <dbReference type="ARBA" id="ARBA00022448"/>
    </source>
</evidence>
<protein>
    <recommendedName>
        <fullName evidence="3 10">Ubiquitin-like modifier-activating enzyme ATG7</fullName>
    </recommendedName>
    <alternativeName>
        <fullName evidence="10">Autophagy-related protein 7</fullName>
    </alternativeName>
</protein>
<dbReference type="InterPro" id="IPR006285">
    <property type="entry name" value="Atg7"/>
</dbReference>
<dbReference type="InterPro" id="IPR032197">
    <property type="entry name" value="Atg7_N"/>
</dbReference>
<comment type="subunit">
    <text evidence="2 10">Homodimer.</text>
</comment>
<dbReference type="NCBIfam" id="TIGR01381">
    <property type="entry name" value="E1_like_apg7"/>
    <property type="match status" value="1"/>
</dbReference>
<keyword evidence="14" id="KW-1185">Reference proteome</keyword>
<evidence type="ECO:0000256" key="6">
    <source>
        <dbReference type="ARBA" id="ARBA00022786"/>
    </source>
</evidence>
<keyword evidence="6 10" id="KW-0833">Ubl conjugation pathway</keyword>
<comment type="function">
    <text evidence="9">E1-like activating enzyme involved in the 2 ubiquitin-like systems required for cytoplasm to vacuole transport (Cvt) and autophagy. Activates ATG12 for its conjugation with ATG5 and ATG8 for its conjugation with phosphatidylethanolamine. Both systems are needed for the ATG8 association to Cvt vesicles and autophagosomes membranes. Autophagy is essential for maintenance of amino acid levels and protein synthesis under nitrogen starvation. Required for selective autophagic degradation of the nucleus (nucleophagy) as well as for mitophagy which contributes to regulate mitochondrial quantity and quality by eliminating the mitochondria to a basal level to fulfill cellular energy requirements and preventing excess ROS production. Plays a role in the regulation of filamentous growth and chronological longevity.</text>
</comment>
<dbReference type="Gene3D" id="3.40.50.720">
    <property type="entry name" value="NAD(P)-binding Rossmann-like Domain"/>
    <property type="match status" value="1"/>
</dbReference>
<dbReference type="Pfam" id="PF16420">
    <property type="entry name" value="ATG7_N"/>
    <property type="match status" value="2"/>
</dbReference>
<accession>A0ABP0ELZ3</accession>
<dbReference type="EMBL" id="OZ004260">
    <property type="protein sequence ID" value="CAK7922269.1"/>
    <property type="molecule type" value="Genomic_DNA"/>
</dbReference>
<dbReference type="InterPro" id="IPR035985">
    <property type="entry name" value="Ubiquitin-activating_enz"/>
</dbReference>
<keyword evidence="5 10" id="KW-0963">Cytoplasm</keyword>
<dbReference type="Proteomes" id="UP001497600">
    <property type="component" value="Chromosome H"/>
</dbReference>
<evidence type="ECO:0000259" key="12">
    <source>
        <dbReference type="Pfam" id="PF16420"/>
    </source>
</evidence>
<organism evidence="13 14">
    <name type="scientific">[Candida] anglica</name>
    <dbReference type="NCBI Taxonomy" id="148631"/>
    <lineage>
        <taxon>Eukaryota</taxon>
        <taxon>Fungi</taxon>
        <taxon>Dikarya</taxon>
        <taxon>Ascomycota</taxon>
        <taxon>Saccharomycotina</taxon>
        <taxon>Pichiomycetes</taxon>
        <taxon>Debaryomycetaceae</taxon>
        <taxon>Kurtzmaniella</taxon>
    </lineage>
</organism>
<evidence type="ECO:0000256" key="1">
    <source>
        <dbReference type="ARBA" id="ARBA00010931"/>
    </source>
</evidence>
<dbReference type="SUPFAM" id="SSF69572">
    <property type="entry name" value="Activating enzymes of the ubiquitin-like proteins"/>
    <property type="match status" value="1"/>
</dbReference>
<keyword evidence="7 10" id="KW-0653">Protein transport</keyword>
<dbReference type="InterPro" id="IPR000594">
    <property type="entry name" value="ThiF_NAD_FAD-bd"/>
</dbReference>
<feature type="domain" description="Ubiquitin-like modifier-activating enzyme Atg7 N-terminal" evidence="12">
    <location>
        <begin position="190"/>
        <end position="277"/>
    </location>
</feature>
<evidence type="ECO:0000313" key="13">
    <source>
        <dbReference type="EMBL" id="CAK7922269.1"/>
    </source>
</evidence>
<evidence type="ECO:0000256" key="8">
    <source>
        <dbReference type="ARBA" id="ARBA00023006"/>
    </source>
</evidence>
<evidence type="ECO:0000256" key="10">
    <source>
        <dbReference type="RuleBase" id="RU366022"/>
    </source>
</evidence>